<keyword evidence="5" id="KW-0326">Glycosidase</keyword>
<comment type="similarity">
    <text evidence="2">Belongs to the glycosyl hydrolase 2 family.</text>
</comment>
<dbReference type="PANTHER" id="PTHR46323:SF2">
    <property type="entry name" value="BETA-GALACTOSIDASE"/>
    <property type="match status" value="1"/>
</dbReference>
<evidence type="ECO:0000259" key="6">
    <source>
        <dbReference type="Pfam" id="PF02837"/>
    </source>
</evidence>
<evidence type="ECO:0000313" key="7">
    <source>
        <dbReference type="EMBL" id="KKK96058.1"/>
    </source>
</evidence>
<reference evidence="7" key="1">
    <citation type="journal article" date="2015" name="Nature">
        <title>Complex archaea that bridge the gap between prokaryotes and eukaryotes.</title>
        <authorList>
            <person name="Spang A."/>
            <person name="Saw J.H."/>
            <person name="Jorgensen S.L."/>
            <person name="Zaremba-Niedzwiedzka K."/>
            <person name="Martijn J."/>
            <person name="Lind A.E."/>
            <person name="van Eijk R."/>
            <person name="Schleper C."/>
            <person name="Guy L."/>
            <person name="Ettema T.J."/>
        </authorList>
    </citation>
    <scope>NUCLEOTIDE SEQUENCE</scope>
</reference>
<name>A0A0F8ZQF7_9ZZZZ</name>
<dbReference type="EMBL" id="LAZR01046645">
    <property type="protein sequence ID" value="KKK96058.1"/>
    <property type="molecule type" value="Genomic_DNA"/>
</dbReference>
<dbReference type="InterPro" id="IPR006104">
    <property type="entry name" value="Glyco_hydro_2_N"/>
</dbReference>
<sequence length="143" mass="16968">MQERLDWENTEMIGENKEPAHNSFIPNHDVETALRGTRDDSMFYISLNGNWAFKWVKKPDDRPKNFHKLEFDASSWNRIPVPSNWQMHGYGVPIYTNVRYPYSINKKDIPKIDHEYNPVGSYKTKFTIPCTWDGREIFIHFDG</sequence>
<dbReference type="GO" id="GO:0004565">
    <property type="term" value="F:beta-galactosidase activity"/>
    <property type="evidence" value="ECO:0007669"/>
    <property type="project" value="UniProtKB-EC"/>
</dbReference>
<dbReference type="InterPro" id="IPR008979">
    <property type="entry name" value="Galactose-bd-like_sf"/>
</dbReference>
<protein>
    <recommendedName>
        <fullName evidence="3">beta-galactosidase</fullName>
        <ecNumber evidence="3">3.2.1.23</ecNumber>
    </recommendedName>
</protein>
<comment type="caution">
    <text evidence="7">The sequence shown here is derived from an EMBL/GenBank/DDBJ whole genome shotgun (WGS) entry which is preliminary data.</text>
</comment>
<accession>A0A0F8ZQF7</accession>
<dbReference type="Pfam" id="PF02837">
    <property type="entry name" value="Glyco_hydro_2_N"/>
    <property type="match status" value="1"/>
</dbReference>
<evidence type="ECO:0000256" key="4">
    <source>
        <dbReference type="ARBA" id="ARBA00022801"/>
    </source>
</evidence>
<organism evidence="7">
    <name type="scientific">marine sediment metagenome</name>
    <dbReference type="NCBI Taxonomy" id="412755"/>
    <lineage>
        <taxon>unclassified sequences</taxon>
        <taxon>metagenomes</taxon>
        <taxon>ecological metagenomes</taxon>
    </lineage>
</organism>
<comment type="catalytic activity">
    <reaction evidence="1">
        <text>Hydrolysis of terminal non-reducing beta-D-galactose residues in beta-D-galactosides.</text>
        <dbReference type="EC" id="3.2.1.23"/>
    </reaction>
</comment>
<evidence type="ECO:0000256" key="3">
    <source>
        <dbReference type="ARBA" id="ARBA00012756"/>
    </source>
</evidence>
<dbReference type="SUPFAM" id="SSF49785">
    <property type="entry name" value="Galactose-binding domain-like"/>
    <property type="match status" value="1"/>
</dbReference>
<dbReference type="GO" id="GO:0005990">
    <property type="term" value="P:lactose catabolic process"/>
    <property type="evidence" value="ECO:0007669"/>
    <property type="project" value="TreeGrafter"/>
</dbReference>
<dbReference type="EC" id="3.2.1.23" evidence="3"/>
<evidence type="ECO:0000256" key="2">
    <source>
        <dbReference type="ARBA" id="ARBA00007401"/>
    </source>
</evidence>
<dbReference type="AlphaFoldDB" id="A0A0F8ZQF7"/>
<feature type="domain" description="Glycosyl hydrolases family 2 sugar binding" evidence="6">
    <location>
        <begin position="46"/>
        <end position="143"/>
    </location>
</feature>
<dbReference type="GO" id="GO:0009341">
    <property type="term" value="C:beta-galactosidase complex"/>
    <property type="evidence" value="ECO:0007669"/>
    <property type="project" value="TreeGrafter"/>
</dbReference>
<feature type="non-terminal residue" evidence="7">
    <location>
        <position position="143"/>
    </location>
</feature>
<gene>
    <name evidence="7" type="ORF">LCGC14_2666580</name>
</gene>
<dbReference type="PANTHER" id="PTHR46323">
    <property type="entry name" value="BETA-GALACTOSIDASE"/>
    <property type="match status" value="1"/>
</dbReference>
<evidence type="ECO:0000256" key="5">
    <source>
        <dbReference type="ARBA" id="ARBA00023295"/>
    </source>
</evidence>
<dbReference type="Gene3D" id="2.60.120.260">
    <property type="entry name" value="Galactose-binding domain-like"/>
    <property type="match status" value="1"/>
</dbReference>
<proteinExistence type="inferred from homology"/>
<dbReference type="InterPro" id="IPR050347">
    <property type="entry name" value="Bact_Beta-galactosidase"/>
</dbReference>
<evidence type="ECO:0000256" key="1">
    <source>
        <dbReference type="ARBA" id="ARBA00001412"/>
    </source>
</evidence>
<keyword evidence="4" id="KW-0378">Hydrolase</keyword>